<feature type="region of interest" description="Disordered" evidence="1">
    <location>
        <begin position="103"/>
        <end position="141"/>
    </location>
</feature>
<feature type="compositionally biased region" description="Low complexity" evidence="1">
    <location>
        <begin position="120"/>
        <end position="135"/>
    </location>
</feature>
<feature type="compositionally biased region" description="Basic and acidic residues" evidence="1">
    <location>
        <begin position="1"/>
        <end position="11"/>
    </location>
</feature>
<keyword evidence="2" id="KW-0812">Transmembrane</keyword>
<proteinExistence type="predicted"/>
<evidence type="ECO:0000256" key="1">
    <source>
        <dbReference type="SAM" id="MobiDB-lite"/>
    </source>
</evidence>
<feature type="compositionally biased region" description="Low complexity" evidence="1">
    <location>
        <begin position="16"/>
        <end position="26"/>
    </location>
</feature>
<feature type="region of interest" description="Disordered" evidence="1">
    <location>
        <begin position="1"/>
        <end position="27"/>
    </location>
</feature>
<dbReference type="EMBL" id="KF602048">
    <property type="protein sequence ID" value="AHE38850.1"/>
    <property type="molecule type" value="Genomic_DNA"/>
</dbReference>
<accession>V9YZU7</accession>
<dbReference type="AlphaFoldDB" id="V9YZU7"/>
<geneLocation type="plasmid" evidence="3">
    <name>pFRL3</name>
</geneLocation>
<feature type="compositionally biased region" description="Polar residues" evidence="1">
    <location>
        <begin position="109"/>
        <end position="118"/>
    </location>
</feature>
<keyword evidence="3" id="KW-0614">Plasmid</keyword>
<evidence type="ECO:0000313" key="3">
    <source>
        <dbReference type="EMBL" id="AHE38850.1"/>
    </source>
</evidence>
<name>V9YZU7_9ACTN</name>
<reference evidence="3" key="1">
    <citation type="submission" date="2013-09" db="EMBL/GenBank/DDBJ databases">
        <title>Complete nucleotide sequence of Streptomyces linear plasmid pFRL3.</title>
        <authorList>
            <person name="Chen Z."/>
            <person name="Fang P."/>
            <person name="Qin Z."/>
        </authorList>
    </citation>
    <scope>NUCLEOTIDE SEQUENCE</scope>
    <source>
        <plasmid evidence="3">pFRL3</plasmid>
    </source>
</reference>
<protein>
    <submittedName>
        <fullName evidence="3">Uncharacterized protein</fullName>
    </submittedName>
</protein>
<keyword evidence="2" id="KW-1133">Transmembrane helix</keyword>
<gene>
    <name evidence="3" type="ORF">pFRL3_73</name>
</gene>
<feature type="transmembrane region" description="Helical" evidence="2">
    <location>
        <begin position="80"/>
        <end position="99"/>
    </location>
</feature>
<evidence type="ECO:0000256" key="2">
    <source>
        <dbReference type="SAM" id="Phobius"/>
    </source>
</evidence>
<sequence length="272" mass="29975">MPDRDHDEPHDPTPTPKTKAPSSRTPEGWRDLLRADELPEEIADLPFRTRRRARKAWRSARRDARARWVKEERRKVPTPLSVPIILLVVAGLVAGASWLNSHRDRDTVQTKPPATHSATPAPQEDSPSPAASASSTVRRPGTPAGIAKAFVLAYTTRMPLQDGTHSAAVERAAPYASTALVDNLNKHDDIDWNKLVAAQATSATPTQVTINPPAAKDEFAPDTPVRVYRSAIARIEVKGTDNYTYTRHLTLEVSRADVGQPWMVTRVVGLEE</sequence>
<organism evidence="3">
    <name type="scientific">Streptomyces sp. FR1</name>
    <dbReference type="NCBI Taxonomy" id="349971"/>
    <lineage>
        <taxon>Bacteria</taxon>
        <taxon>Bacillati</taxon>
        <taxon>Actinomycetota</taxon>
        <taxon>Actinomycetes</taxon>
        <taxon>Kitasatosporales</taxon>
        <taxon>Streptomycetaceae</taxon>
        <taxon>Streptomyces</taxon>
    </lineage>
</organism>
<keyword evidence="2" id="KW-0472">Membrane</keyword>